<evidence type="ECO:0008006" key="6">
    <source>
        <dbReference type="Google" id="ProtNLM"/>
    </source>
</evidence>
<dbReference type="Proteomes" id="UP001049176">
    <property type="component" value="Chromosome 1"/>
</dbReference>
<dbReference type="InterPro" id="IPR055455">
    <property type="entry name" value="HEAT_PSME4"/>
</dbReference>
<dbReference type="GO" id="GO:0016607">
    <property type="term" value="C:nuclear speck"/>
    <property type="evidence" value="ECO:0007669"/>
    <property type="project" value="UniProtKB-SubCell"/>
</dbReference>
<dbReference type="SUPFAM" id="SSF48371">
    <property type="entry name" value="ARM repeat"/>
    <property type="match status" value="1"/>
</dbReference>
<proteinExistence type="predicted"/>
<protein>
    <recommendedName>
        <fullName evidence="6">Proteasome activator complex subunit 4</fullName>
    </recommendedName>
</protein>
<evidence type="ECO:0000259" key="3">
    <source>
        <dbReference type="Pfam" id="PF23096"/>
    </source>
</evidence>
<dbReference type="InterPro" id="IPR021843">
    <property type="entry name" value="PSME4_C"/>
</dbReference>
<dbReference type="Pfam" id="PF11919">
    <property type="entry name" value="PSME4_C"/>
    <property type="match status" value="1"/>
</dbReference>
<dbReference type="GeneID" id="66070422"/>
<organism evidence="4 5">
    <name type="scientific">Marasmius oreades</name>
    <name type="common">fairy-ring Marasmius</name>
    <dbReference type="NCBI Taxonomy" id="181124"/>
    <lineage>
        <taxon>Eukaryota</taxon>
        <taxon>Fungi</taxon>
        <taxon>Dikarya</taxon>
        <taxon>Basidiomycota</taxon>
        <taxon>Agaricomycotina</taxon>
        <taxon>Agaricomycetes</taxon>
        <taxon>Agaricomycetidae</taxon>
        <taxon>Agaricales</taxon>
        <taxon>Marasmiineae</taxon>
        <taxon>Marasmiaceae</taxon>
        <taxon>Marasmius</taxon>
    </lineage>
</organism>
<comment type="subcellular location">
    <subcellularLocation>
        <location evidence="1">Nucleus speckle</location>
    </subcellularLocation>
</comment>
<feature type="domain" description="Proteasome activator complex subunit 4 C-terminal" evidence="2">
    <location>
        <begin position="941"/>
        <end position="1028"/>
    </location>
</feature>
<dbReference type="InterPro" id="IPR016024">
    <property type="entry name" value="ARM-type_fold"/>
</dbReference>
<dbReference type="Pfam" id="PF23096">
    <property type="entry name" value="HEAT_PSME4"/>
    <property type="match status" value="1"/>
</dbReference>
<evidence type="ECO:0000313" key="4">
    <source>
        <dbReference type="EMBL" id="KAG7099500.1"/>
    </source>
</evidence>
<dbReference type="Gene3D" id="1.25.10.10">
    <property type="entry name" value="Leucine-rich Repeat Variant"/>
    <property type="match status" value="1"/>
</dbReference>
<evidence type="ECO:0000313" key="5">
    <source>
        <dbReference type="Proteomes" id="UP001049176"/>
    </source>
</evidence>
<sequence>MKQYMSPEEVHSAAMTSDILDEIPEMIASCEPLNAGFCLTDPSDERYRYMYSLRNRFGKFLHQASVSLRQQGEENTVDAVQMLLRSIKTYLLEYGDSRDGYYINQDQYTSAKNVARQYAKQKVWPRAVYIRRARFYHSARLRWNSIERLRGPLEDDLIDDVTQWSIWHYAVVRISGQSLLENLCSVYDGVRRRALPILYDALRKGKDVDDDRMKGALWVLNLPSFGKYAVSEPKLAKDIFVHLLGCQHNEKQSIQTCVSMVTDTCLASFIEPSYVVYDIPTPSVDKVVEEFKSVLGATAQDINLINKCSHNTNRRVYSMNEAAEETGAAVMNIGRSSETHWRYAIVALRCLRTLIRRDKPLTPAQMSYFLARTHDSHPTIRYYAQRAIMKSTRNIKLRSYCPNLIELYKGRNHNPLRVTVTVEPLHSTIAKFFDDYKYHFDLSLSSRATLFRDKVPPGWSALSDCVSLYRTPDSQQSTFLWEDSSAEAIAVARKMATDQAFWKKLSNYLAEETHETVMTQDNVSCVKSIFQILEDAPFEALRPRLESLLADKEPDKQRAAAELLAGVIGGSKHWPLEKQKTLWKWYQPYITKIFGANLKSDTVGIWTSFLEYLFYNRDPRRIQPLFDHILQLFKNLDYNTELSFDAVKNLSLFRACYEQLGRKFIVWVDEVVERCWSKIHSEHEDVRAYIAEILAFADKVKWQTRPSIPSVEVFTKESRLVPASFDMMGVRGNYHKQRVIELVENFRIWSKTRYPGVRAFQSDYDRAGVTVCKWLFQTLHDTNAISVFDYILPLMPELFRFTDLSDNDDLSSRAKLLLVRMCGVSPPMSLINSILDAIFDAIQYSPSWRVRLKALPLVQIFYFRQFFLISDMKITEILEVVCKCLDDEVVEVREMAATTLSGILRLSPRSSVLTLKKRFVRLAKNSHIPDRQDPTYTKCIRQRHAAILGICALVDSYPYTVEKWMPDLLTNVLAEYTYDPIPISNTVRKCARNFKKTHQDTWHEDSKRFDDSQLAALSTLLTGSSYYA</sequence>
<name>A0A9P7V391_9AGAR</name>
<evidence type="ECO:0000256" key="1">
    <source>
        <dbReference type="ARBA" id="ARBA00004324"/>
    </source>
</evidence>
<dbReference type="GO" id="GO:0005829">
    <property type="term" value="C:cytosol"/>
    <property type="evidence" value="ECO:0007669"/>
    <property type="project" value="TreeGrafter"/>
</dbReference>
<dbReference type="PANTHER" id="PTHR32170:SF3">
    <property type="entry name" value="PROTEASOME ACTIVATOR COMPLEX SUBUNIT 4"/>
    <property type="match status" value="1"/>
</dbReference>
<dbReference type="EMBL" id="CM032181">
    <property type="protein sequence ID" value="KAG7099500.1"/>
    <property type="molecule type" value="Genomic_DNA"/>
</dbReference>
<dbReference type="OrthoDB" id="17907at2759"/>
<dbReference type="AlphaFoldDB" id="A0A9P7V391"/>
<comment type="caution">
    <text evidence="4">The sequence shown here is derived from an EMBL/GenBank/DDBJ whole genome shotgun (WGS) entry which is preliminary data.</text>
</comment>
<dbReference type="KEGG" id="more:E1B28_001346"/>
<dbReference type="PANTHER" id="PTHR32170">
    <property type="entry name" value="PROTEASOME ACTIVATOR COMPLEX SUBUNIT 4"/>
    <property type="match status" value="1"/>
</dbReference>
<dbReference type="InterPro" id="IPR011989">
    <property type="entry name" value="ARM-like"/>
</dbReference>
<gene>
    <name evidence="4" type="ORF">E1B28_001346</name>
</gene>
<dbReference type="GO" id="GO:0070628">
    <property type="term" value="F:proteasome binding"/>
    <property type="evidence" value="ECO:0007669"/>
    <property type="project" value="InterPro"/>
</dbReference>
<dbReference type="GO" id="GO:0016504">
    <property type="term" value="F:peptidase activator activity"/>
    <property type="evidence" value="ECO:0007669"/>
    <property type="project" value="InterPro"/>
</dbReference>
<dbReference type="RefSeq" id="XP_043015970.1">
    <property type="nucleotide sequence ID" value="XM_043147265.1"/>
</dbReference>
<accession>A0A9P7V391</accession>
<reference evidence="4" key="1">
    <citation type="journal article" date="2021" name="Genome Biol. Evol.">
        <title>The assembled and annotated genome of the fairy-ring fungus Marasmius oreades.</title>
        <authorList>
            <person name="Hiltunen M."/>
            <person name="Ament-Velasquez S.L."/>
            <person name="Johannesson H."/>
        </authorList>
    </citation>
    <scope>NUCLEOTIDE SEQUENCE</scope>
    <source>
        <strain evidence="4">03SP1</strain>
    </source>
</reference>
<feature type="domain" description="Proteasome activator complex subunit 4-like HEAT repeat-like" evidence="3">
    <location>
        <begin position="469"/>
        <end position="647"/>
    </location>
</feature>
<dbReference type="InterPro" id="IPR035309">
    <property type="entry name" value="PSME4"/>
</dbReference>
<dbReference type="GO" id="GO:0010499">
    <property type="term" value="P:proteasomal ubiquitin-independent protein catabolic process"/>
    <property type="evidence" value="ECO:0007669"/>
    <property type="project" value="TreeGrafter"/>
</dbReference>
<evidence type="ECO:0000259" key="2">
    <source>
        <dbReference type="Pfam" id="PF11919"/>
    </source>
</evidence>
<keyword evidence="5" id="KW-1185">Reference proteome</keyword>